<dbReference type="EMBL" id="SNWD01000004">
    <property type="protein sequence ID" value="TDN83559.1"/>
    <property type="molecule type" value="Genomic_DNA"/>
</dbReference>
<name>A0A4R6FPH7_9SPHN</name>
<organism evidence="1 2">
    <name type="scientific">Stakelama pacifica</name>
    <dbReference type="NCBI Taxonomy" id="517720"/>
    <lineage>
        <taxon>Bacteria</taxon>
        <taxon>Pseudomonadati</taxon>
        <taxon>Pseudomonadota</taxon>
        <taxon>Alphaproteobacteria</taxon>
        <taxon>Sphingomonadales</taxon>
        <taxon>Sphingomonadaceae</taxon>
        <taxon>Stakelama</taxon>
    </lineage>
</organism>
<dbReference type="OrthoDB" id="8443367at2"/>
<evidence type="ECO:0000313" key="2">
    <source>
        <dbReference type="Proteomes" id="UP000295493"/>
    </source>
</evidence>
<reference evidence="1 2" key="1">
    <citation type="submission" date="2019-03" db="EMBL/GenBank/DDBJ databases">
        <title>Genomic Encyclopedia of Type Strains, Phase IV (KMG-IV): sequencing the most valuable type-strain genomes for metagenomic binning, comparative biology and taxonomic classification.</title>
        <authorList>
            <person name="Goeker M."/>
        </authorList>
    </citation>
    <scope>NUCLEOTIDE SEQUENCE [LARGE SCALE GENOMIC DNA]</scope>
    <source>
        <strain evidence="1 2">DSM 25059</strain>
    </source>
</reference>
<dbReference type="AlphaFoldDB" id="A0A4R6FPH7"/>
<protein>
    <recommendedName>
        <fullName evidence="3">Trypsin-like peptidase</fullName>
    </recommendedName>
</protein>
<comment type="caution">
    <text evidence="1">The sequence shown here is derived from an EMBL/GenBank/DDBJ whole genome shotgun (WGS) entry which is preliminary data.</text>
</comment>
<dbReference type="Proteomes" id="UP000295493">
    <property type="component" value="Unassembled WGS sequence"/>
</dbReference>
<keyword evidence="2" id="KW-1185">Reference proteome</keyword>
<evidence type="ECO:0000313" key="1">
    <source>
        <dbReference type="EMBL" id="TDN83559.1"/>
    </source>
</evidence>
<proteinExistence type="predicted"/>
<gene>
    <name evidence="1" type="ORF">EV664_10442</name>
</gene>
<evidence type="ECO:0008006" key="3">
    <source>
        <dbReference type="Google" id="ProtNLM"/>
    </source>
</evidence>
<sequence>MSIIDAFTKAHAKLSVPVNGLYLPVPQVIESLQRFCRPLVFHNDGYDHDISFSGSCLLFRHRGHNLLLCTRHQLTNAKRSSDQIILVVDGAQGRRVGINPNEVSQGVLDPSSDPAYADLADIMIAEYSPRNPGRDLAPHFLSFDLESARDLRTVDPASVDAIFSIGYPTGDTSYDTTFDDDWQLLGVDVVSRWWKLYFKPATPTVWDAAGTVPLEPASNDDPIPDDPDGMSGAPVFFIHGIKAGQPELGSAGIIVRGNKLGRINMIEAAHIRQALALHLAA</sequence>
<dbReference type="RefSeq" id="WP_133495119.1">
    <property type="nucleotide sequence ID" value="NZ_BMLU01000004.1"/>
</dbReference>
<accession>A0A4R6FPH7</accession>